<accession>A0A4Y8LXC9</accession>
<name>A0A4Y8LXC9_9BACL</name>
<organism evidence="2 3">
    <name type="scientific">Cohnella luojiensis</name>
    <dbReference type="NCBI Taxonomy" id="652876"/>
    <lineage>
        <taxon>Bacteria</taxon>
        <taxon>Bacillati</taxon>
        <taxon>Bacillota</taxon>
        <taxon>Bacilli</taxon>
        <taxon>Bacillales</taxon>
        <taxon>Paenibacillaceae</taxon>
        <taxon>Cohnella</taxon>
    </lineage>
</organism>
<sequence length="68" mass="7474">MNKKRGFVVIVIPLSEVKKFIAIDLVGGTLLYYVLKLPLHSVYAAMAGSMVGPYLMISFRKLVTSVVS</sequence>
<keyword evidence="1" id="KW-1133">Transmembrane helix</keyword>
<dbReference type="OrthoDB" id="2650756at2"/>
<keyword evidence="1" id="KW-0812">Transmembrane</keyword>
<proteinExistence type="predicted"/>
<evidence type="ECO:0000313" key="2">
    <source>
        <dbReference type="EMBL" id="TFE26336.1"/>
    </source>
</evidence>
<keyword evidence="3" id="KW-1185">Reference proteome</keyword>
<evidence type="ECO:0000256" key="1">
    <source>
        <dbReference type="SAM" id="Phobius"/>
    </source>
</evidence>
<gene>
    <name evidence="2" type="ORF">E2980_12045</name>
</gene>
<comment type="caution">
    <text evidence="2">The sequence shown here is derived from an EMBL/GenBank/DDBJ whole genome shotgun (WGS) entry which is preliminary data.</text>
</comment>
<dbReference type="Proteomes" id="UP000297900">
    <property type="component" value="Unassembled WGS sequence"/>
</dbReference>
<protein>
    <submittedName>
        <fullName evidence="2">Uncharacterized protein</fullName>
    </submittedName>
</protein>
<evidence type="ECO:0000313" key="3">
    <source>
        <dbReference type="Proteomes" id="UP000297900"/>
    </source>
</evidence>
<dbReference type="RefSeq" id="WP_135152430.1">
    <property type="nucleotide sequence ID" value="NZ_SOMN01000014.1"/>
</dbReference>
<dbReference type="EMBL" id="SOMN01000014">
    <property type="protein sequence ID" value="TFE26336.1"/>
    <property type="molecule type" value="Genomic_DNA"/>
</dbReference>
<reference evidence="2 3" key="1">
    <citation type="submission" date="2019-03" db="EMBL/GenBank/DDBJ databases">
        <title>Cohnella endophytica sp. nov., a novel endophytic bacterium isolated from bark of Sonneratia apetala.</title>
        <authorList>
            <person name="Tuo L."/>
        </authorList>
    </citation>
    <scope>NUCLEOTIDE SEQUENCE [LARGE SCALE GENOMIC DNA]</scope>
    <source>
        <strain evidence="2 3">CCTCC AB 208254</strain>
    </source>
</reference>
<feature type="transmembrane region" description="Helical" evidence="1">
    <location>
        <begin position="41"/>
        <end position="59"/>
    </location>
</feature>
<dbReference type="AlphaFoldDB" id="A0A4Y8LXC9"/>
<keyword evidence="1" id="KW-0472">Membrane</keyword>